<evidence type="ECO:0000256" key="1">
    <source>
        <dbReference type="SAM" id="MobiDB-lite"/>
    </source>
</evidence>
<accession>A0A8D8WGQ2</accession>
<proteinExistence type="predicted"/>
<feature type="region of interest" description="Disordered" evidence="1">
    <location>
        <begin position="99"/>
        <end position="118"/>
    </location>
</feature>
<reference evidence="2" key="1">
    <citation type="submission" date="2021-05" db="EMBL/GenBank/DDBJ databases">
        <authorList>
            <person name="Alioto T."/>
            <person name="Alioto T."/>
            <person name="Gomez Garrido J."/>
        </authorList>
    </citation>
    <scope>NUCLEOTIDE SEQUENCE</scope>
</reference>
<protein>
    <submittedName>
        <fullName evidence="2">Uncharacterized protein</fullName>
    </submittedName>
</protein>
<evidence type="ECO:0000313" key="2">
    <source>
        <dbReference type="EMBL" id="CAG6659638.1"/>
    </source>
</evidence>
<name>A0A8D8WGQ2_9HEMI</name>
<sequence length="188" mass="20887">MTRWTTCPGSFPTLPVPTVSPTTTKVPPSLPVQKTPPPLLFLLLLSFPCPPAKVPPRSRPPMTSSHWMMTHSLPLLLCLSSPPYSHRYLRQRLRLSPRSLPQDDRVGDRGASDVASRPRQVTAVRAEVAPMTAVLGQAVKRNRARRTVRVARRSSEQVKKKRMTIEIQASEQELTLGLGSLVDRASGW</sequence>
<organism evidence="2">
    <name type="scientific">Cacopsylla melanoneura</name>
    <dbReference type="NCBI Taxonomy" id="428564"/>
    <lineage>
        <taxon>Eukaryota</taxon>
        <taxon>Metazoa</taxon>
        <taxon>Ecdysozoa</taxon>
        <taxon>Arthropoda</taxon>
        <taxon>Hexapoda</taxon>
        <taxon>Insecta</taxon>
        <taxon>Pterygota</taxon>
        <taxon>Neoptera</taxon>
        <taxon>Paraneoptera</taxon>
        <taxon>Hemiptera</taxon>
        <taxon>Sternorrhyncha</taxon>
        <taxon>Psylloidea</taxon>
        <taxon>Psyllidae</taxon>
        <taxon>Psyllinae</taxon>
        <taxon>Cacopsylla</taxon>
    </lineage>
</organism>
<dbReference type="EMBL" id="HBUF01194748">
    <property type="protein sequence ID" value="CAG6659638.1"/>
    <property type="molecule type" value="Transcribed_RNA"/>
</dbReference>
<feature type="compositionally biased region" description="Basic and acidic residues" evidence="1">
    <location>
        <begin position="101"/>
        <end position="111"/>
    </location>
</feature>
<dbReference type="AlphaFoldDB" id="A0A8D8WGQ2"/>